<gene>
    <name evidence="8" type="ORF">VFPPC_09481</name>
</gene>
<keyword evidence="9" id="KW-1185">Reference proteome</keyword>
<dbReference type="GO" id="GO:0000981">
    <property type="term" value="F:DNA-binding transcription factor activity, RNA polymerase II-specific"/>
    <property type="evidence" value="ECO:0007669"/>
    <property type="project" value="TreeGrafter"/>
</dbReference>
<dbReference type="RefSeq" id="XP_018139378.1">
    <property type="nucleotide sequence ID" value="XM_018288010.1"/>
</dbReference>
<dbReference type="InterPro" id="IPR036638">
    <property type="entry name" value="HLH_DNA-bd_sf"/>
</dbReference>
<organism evidence="8 9">
    <name type="scientific">Pochonia chlamydosporia 170</name>
    <dbReference type="NCBI Taxonomy" id="1380566"/>
    <lineage>
        <taxon>Eukaryota</taxon>
        <taxon>Fungi</taxon>
        <taxon>Dikarya</taxon>
        <taxon>Ascomycota</taxon>
        <taxon>Pezizomycotina</taxon>
        <taxon>Sordariomycetes</taxon>
        <taxon>Hypocreomycetidae</taxon>
        <taxon>Hypocreales</taxon>
        <taxon>Clavicipitaceae</taxon>
        <taxon>Pochonia</taxon>
    </lineage>
</organism>
<dbReference type="InterPro" id="IPR011598">
    <property type="entry name" value="bHLH_dom"/>
</dbReference>
<dbReference type="Pfam" id="PF00010">
    <property type="entry name" value="HLH"/>
    <property type="match status" value="1"/>
</dbReference>
<feature type="region of interest" description="Disordered" evidence="6">
    <location>
        <begin position="1"/>
        <end position="57"/>
    </location>
</feature>
<dbReference type="GO" id="GO:0000978">
    <property type="term" value="F:RNA polymerase II cis-regulatory region sequence-specific DNA binding"/>
    <property type="evidence" value="ECO:0007669"/>
    <property type="project" value="TreeGrafter"/>
</dbReference>
<feature type="domain" description="BHLH" evidence="7">
    <location>
        <begin position="260"/>
        <end position="311"/>
    </location>
</feature>
<reference evidence="8 9" key="1">
    <citation type="journal article" date="2016" name="PLoS Pathog.">
        <title>Biosynthesis of antibiotic leucinostatins in bio-control fungus Purpureocillium lilacinum and their inhibition on phytophthora revealed by genome mining.</title>
        <authorList>
            <person name="Wang G."/>
            <person name="Liu Z."/>
            <person name="Lin R."/>
            <person name="Li E."/>
            <person name="Mao Z."/>
            <person name="Ling J."/>
            <person name="Yang Y."/>
            <person name="Yin W.B."/>
            <person name="Xie B."/>
        </authorList>
    </citation>
    <scope>NUCLEOTIDE SEQUENCE [LARGE SCALE GENOMIC DNA]</scope>
    <source>
        <strain evidence="8">170</strain>
    </source>
</reference>
<dbReference type="STRING" id="1380566.A0A179F862"/>
<dbReference type="InterPro" id="IPR052207">
    <property type="entry name" value="Max-like/E-box_TFs"/>
</dbReference>
<dbReference type="OrthoDB" id="5778525at2759"/>
<dbReference type="AlphaFoldDB" id="A0A179F862"/>
<dbReference type="KEGG" id="pchm:VFPPC_09481"/>
<comment type="subcellular location">
    <subcellularLocation>
        <location evidence="1">Nucleus</location>
    </subcellularLocation>
</comment>
<proteinExistence type="predicted"/>
<dbReference type="PANTHER" id="PTHR15741:SF27">
    <property type="entry name" value="TRANSCRIPTION FACTOR AP-4"/>
    <property type="match status" value="1"/>
</dbReference>
<evidence type="ECO:0000259" key="7">
    <source>
        <dbReference type="PROSITE" id="PS50888"/>
    </source>
</evidence>
<evidence type="ECO:0000256" key="1">
    <source>
        <dbReference type="ARBA" id="ARBA00004123"/>
    </source>
</evidence>
<evidence type="ECO:0000256" key="2">
    <source>
        <dbReference type="ARBA" id="ARBA00023015"/>
    </source>
</evidence>
<dbReference type="GO" id="GO:0005634">
    <property type="term" value="C:nucleus"/>
    <property type="evidence" value="ECO:0007669"/>
    <property type="project" value="UniProtKB-SubCell"/>
</dbReference>
<accession>A0A179F862</accession>
<dbReference type="Proteomes" id="UP000078397">
    <property type="component" value="Unassembled WGS sequence"/>
</dbReference>
<dbReference type="Gene3D" id="4.10.280.10">
    <property type="entry name" value="Helix-loop-helix DNA-binding domain"/>
    <property type="match status" value="1"/>
</dbReference>
<sequence>MDGPSTPVIKFPPVSTTDPKVPEASTLHTELPLRMTSTDPSSSSAGQYFSTSSHYSTGRHLSNQMETHQPGQHYYFDNTTQVKHDGQCNSASTTFDQARHMSPYGDSGAHGHMCHQTFTDFREDIARNSHVIADETTSADWCWGFEKQSLHMMQYPESSHWGSSYTANHYPKYSHGVAQHDSTNTGSSFIQVGQTGTRASHSNSRIVHQAPRYDQTQTWPMGTAISPSREFSLGYSEFALQQQRLVPFVQPRRGRLSAEERRQNHIRQEQRRRALVKDGFYHLTVLVPGLKRRDLSKSALLERAAEWLEGLIQANKALRERLRLLETLNRRQRYF</sequence>
<dbReference type="PROSITE" id="PS50888">
    <property type="entry name" value="BHLH"/>
    <property type="match status" value="1"/>
</dbReference>
<name>A0A179F862_METCM</name>
<dbReference type="SMART" id="SM00353">
    <property type="entry name" value="HLH"/>
    <property type="match status" value="1"/>
</dbReference>
<evidence type="ECO:0000313" key="9">
    <source>
        <dbReference type="Proteomes" id="UP000078397"/>
    </source>
</evidence>
<dbReference type="EMBL" id="LSBJ02000007">
    <property type="protein sequence ID" value="OAQ61674.1"/>
    <property type="molecule type" value="Genomic_DNA"/>
</dbReference>
<evidence type="ECO:0000256" key="4">
    <source>
        <dbReference type="ARBA" id="ARBA00023163"/>
    </source>
</evidence>
<dbReference type="GO" id="GO:0046983">
    <property type="term" value="F:protein dimerization activity"/>
    <property type="evidence" value="ECO:0007669"/>
    <property type="project" value="InterPro"/>
</dbReference>
<evidence type="ECO:0000256" key="6">
    <source>
        <dbReference type="SAM" id="MobiDB-lite"/>
    </source>
</evidence>
<dbReference type="PANTHER" id="PTHR15741">
    <property type="entry name" value="BASIC HELIX-LOOP-HELIX ZIP TRANSCRIPTION FACTOR"/>
    <property type="match status" value="1"/>
</dbReference>
<comment type="caution">
    <text evidence="8">The sequence shown here is derived from an EMBL/GenBank/DDBJ whole genome shotgun (WGS) entry which is preliminary data.</text>
</comment>
<keyword evidence="5" id="KW-0539">Nucleus</keyword>
<feature type="compositionally biased region" description="Polar residues" evidence="6">
    <location>
        <begin position="35"/>
        <end position="57"/>
    </location>
</feature>
<evidence type="ECO:0000256" key="3">
    <source>
        <dbReference type="ARBA" id="ARBA00023125"/>
    </source>
</evidence>
<dbReference type="GeneID" id="28852004"/>
<evidence type="ECO:0000256" key="5">
    <source>
        <dbReference type="ARBA" id="ARBA00023242"/>
    </source>
</evidence>
<protein>
    <submittedName>
        <fullName evidence="8">Helix-loop-helix DNA-binding domain-containing protein</fullName>
    </submittedName>
</protein>
<keyword evidence="4" id="KW-0804">Transcription</keyword>
<dbReference type="SUPFAM" id="SSF47459">
    <property type="entry name" value="HLH, helix-loop-helix DNA-binding domain"/>
    <property type="match status" value="1"/>
</dbReference>
<evidence type="ECO:0000313" key="8">
    <source>
        <dbReference type="EMBL" id="OAQ61674.1"/>
    </source>
</evidence>
<keyword evidence="2" id="KW-0805">Transcription regulation</keyword>
<keyword evidence="3 8" id="KW-0238">DNA-binding</keyword>